<dbReference type="EMBL" id="LVLJ01000203">
    <property type="protein sequence ID" value="OAE35298.1"/>
    <property type="molecule type" value="Genomic_DNA"/>
</dbReference>
<evidence type="ECO:0000313" key="3">
    <source>
        <dbReference type="Proteomes" id="UP000077202"/>
    </source>
</evidence>
<name>A0A176WQ97_MARPO</name>
<organism evidence="2 3">
    <name type="scientific">Marchantia polymorpha subsp. ruderalis</name>
    <dbReference type="NCBI Taxonomy" id="1480154"/>
    <lineage>
        <taxon>Eukaryota</taxon>
        <taxon>Viridiplantae</taxon>
        <taxon>Streptophyta</taxon>
        <taxon>Embryophyta</taxon>
        <taxon>Marchantiophyta</taxon>
        <taxon>Marchantiopsida</taxon>
        <taxon>Marchantiidae</taxon>
        <taxon>Marchantiales</taxon>
        <taxon>Marchantiaceae</taxon>
        <taxon>Marchantia</taxon>
    </lineage>
</organism>
<keyword evidence="3" id="KW-1185">Reference proteome</keyword>
<comment type="caution">
    <text evidence="2">The sequence shown here is derived from an EMBL/GenBank/DDBJ whole genome shotgun (WGS) entry which is preliminary data.</text>
</comment>
<accession>A0A176WQ97</accession>
<evidence type="ECO:0000313" key="2">
    <source>
        <dbReference type="EMBL" id="OAE35298.1"/>
    </source>
</evidence>
<proteinExistence type="predicted"/>
<dbReference type="Pfam" id="PF07727">
    <property type="entry name" value="RVT_2"/>
    <property type="match status" value="1"/>
</dbReference>
<dbReference type="PANTHER" id="PTHR11439">
    <property type="entry name" value="GAG-POL-RELATED RETROTRANSPOSON"/>
    <property type="match status" value="1"/>
</dbReference>
<feature type="domain" description="Reverse transcriptase Ty1/copia-type" evidence="1">
    <location>
        <begin position="12"/>
        <end position="66"/>
    </location>
</feature>
<dbReference type="CDD" id="cd09272">
    <property type="entry name" value="RNase_HI_RT_Ty1"/>
    <property type="match status" value="1"/>
</dbReference>
<protein>
    <recommendedName>
        <fullName evidence="1">Reverse transcriptase Ty1/copia-type domain-containing protein</fullName>
    </recommendedName>
</protein>
<gene>
    <name evidence="2" type="ORF">AXG93_392s1470</name>
</gene>
<reference evidence="2" key="1">
    <citation type="submission" date="2016-03" db="EMBL/GenBank/DDBJ databases">
        <title>Mechanisms controlling the formation of the plant cell surface in tip-growing cells are functionally conserved among land plants.</title>
        <authorList>
            <person name="Honkanen S."/>
            <person name="Jones V.A."/>
            <person name="Morieri G."/>
            <person name="Champion C."/>
            <person name="Hetherington A.J."/>
            <person name="Kelly S."/>
            <person name="Saint-Marcoux D."/>
            <person name="Proust H."/>
            <person name="Prescott H."/>
            <person name="Dolan L."/>
        </authorList>
    </citation>
    <scope>NUCLEOTIDE SEQUENCE [LARGE SCALE GENOMIC DNA]</scope>
    <source>
        <tissue evidence="2">Whole gametophyte</tissue>
    </source>
</reference>
<dbReference type="InterPro" id="IPR013103">
    <property type="entry name" value="RVT_2"/>
</dbReference>
<evidence type="ECO:0000259" key="1">
    <source>
        <dbReference type="Pfam" id="PF07727"/>
    </source>
</evidence>
<dbReference type="Proteomes" id="UP000077202">
    <property type="component" value="Unassembled WGS sequence"/>
</dbReference>
<dbReference type="AlphaFoldDB" id="A0A176WQ97"/>
<sequence>MQKKMKSLHDSQTWELVELPNEKRAIDCKWVYTVKDGSIDAAEKIFKARLMAKGFEQRKGIDYTETWYAQKVLAMFNMSNAKAVITPLAAHFKLSATLCPIDATAKELMSSISYENAVGSIMYLMVCTRPDITYVVGKVSRYMSNPGREHGKWIMRYIKGSLDTGLLFDARSNNASSLLEYVDVDYGGNLDRQRSTTGYVFTLTDGCISWKSTLQKSISQSSTEAEYFAVVKEAIWLNKLVTEMGLPHNDVNLYCESQSALHLALNNVMDGRVKHIDIRYHYIRQAMSDSALKLIKIDGKLNPATH</sequence>